<reference evidence="2" key="1">
    <citation type="submission" date="2020-05" db="EMBL/GenBank/DDBJ databases">
        <authorList>
            <person name="Chiriac C."/>
            <person name="Salcher M."/>
            <person name="Ghai R."/>
            <person name="Kavagutti S V."/>
        </authorList>
    </citation>
    <scope>NUCLEOTIDE SEQUENCE</scope>
</reference>
<evidence type="ECO:0000313" key="2">
    <source>
        <dbReference type="EMBL" id="CAB4889245.1"/>
    </source>
</evidence>
<organism evidence="2">
    <name type="scientific">freshwater metagenome</name>
    <dbReference type="NCBI Taxonomy" id="449393"/>
    <lineage>
        <taxon>unclassified sequences</taxon>
        <taxon>metagenomes</taxon>
        <taxon>ecological metagenomes</taxon>
    </lineage>
</organism>
<dbReference type="Gene3D" id="3.90.320.10">
    <property type="match status" value="1"/>
</dbReference>
<gene>
    <name evidence="2" type="ORF">UFOPK3376_02674</name>
</gene>
<accession>A0A6J7F6Y2</accession>
<evidence type="ECO:0000259" key="1">
    <source>
        <dbReference type="Pfam" id="PF12705"/>
    </source>
</evidence>
<dbReference type="Pfam" id="PF12705">
    <property type="entry name" value="PDDEXK_1"/>
    <property type="match status" value="1"/>
</dbReference>
<protein>
    <submittedName>
        <fullName evidence="2">Unannotated protein</fullName>
    </submittedName>
</protein>
<dbReference type="InterPro" id="IPR038726">
    <property type="entry name" value="PDDEXK_AddAB-type"/>
</dbReference>
<feature type="domain" description="PD-(D/E)XK endonuclease-like" evidence="1">
    <location>
        <begin position="61"/>
        <end position="278"/>
    </location>
</feature>
<sequence length="293" mass="32668">MLRRSGEPLVFGEAFVNDLRDEANEAFAHFTDRLNGNTMFITKHTLGSLFDCEAHYLAPDEFEWTPARAKGQVSHRAIQLLINWRGEPVPSDLVDDAVARLINEERGLGMWLESIGPADEADLRAQACDLVTKFMECFPPLDPRSRPVTESSTQWPVDGPILLRGRSDLTIGRPVGRESRKLIVDLKSGRVVARHREDLRFYALVETLSRQVPPRLLASFYLDAAQAVTEDVTEGLLRSALRRTLDGINALIELQVEDRPATKSPGASCRWCPLASTCAEGQAYLSADDDPNR</sequence>
<name>A0A6J7F6Y2_9ZZZZ</name>
<dbReference type="InterPro" id="IPR011604">
    <property type="entry name" value="PDDEXK-like_dom_sf"/>
</dbReference>
<proteinExistence type="predicted"/>
<dbReference type="AlphaFoldDB" id="A0A6J7F6Y2"/>
<dbReference type="EMBL" id="CAFBLP010000095">
    <property type="protein sequence ID" value="CAB4889245.1"/>
    <property type="molecule type" value="Genomic_DNA"/>
</dbReference>